<keyword evidence="2" id="KW-1185">Reference proteome</keyword>
<dbReference type="OrthoDB" id="676979at2759"/>
<proteinExistence type="predicted"/>
<gene>
    <name evidence="1" type="ORF">EB796_015134</name>
</gene>
<reference evidence="1" key="1">
    <citation type="submission" date="2020-06" db="EMBL/GenBank/DDBJ databases">
        <title>Draft genome of Bugula neritina, a colonial animal packing powerful symbionts and potential medicines.</title>
        <authorList>
            <person name="Rayko M."/>
        </authorList>
    </citation>
    <scope>NUCLEOTIDE SEQUENCE [LARGE SCALE GENOMIC DNA]</scope>
    <source>
        <strain evidence="1">Kwan_BN1</strain>
    </source>
</reference>
<evidence type="ECO:0000313" key="2">
    <source>
        <dbReference type="Proteomes" id="UP000593567"/>
    </source>
</evidence>
<evidence type="ECO:0000313" key="1">
    <source>
        <dbReference type="EMBL" id="KAF6026563.1"/>
    </source>
</evidence>
<dbReference type="EMBL" id="VXIV02002251">
    <property type="protein sequence ID" value="KAF6026563.1"/>
    <property type="molecule type" value="Genomic_DNA"/>
</dbReference>
<accession>A0A7J7JL37</accession>
<sequence length="421" mass="48580">MPFQDILSQLFNSILLTEKQLDIILTYMHNCGMLLWYKNDKDLRPYIFYHIPTVTSLLQVLFTHDDTVWQHRLSAFSGSTSAVQQLLTLDEYRSLSEKFASTGIMHHKLFEHLLRTETDFVESPAIKIAAELLQSFRIIYCSTLQNGENAFIVPYFCKKYLSDSLPSTGDFVTFHAQLRFDGLPLPQYAYHQLAVDMLNSFSQESKSITARNNGARVVNKNVTYQLVHDYKSGIVNIRVSFDPSQVCKAWEVLVDITNSSIKYVETRWCACKIGCKFFCPHCGLQEDTHPSRLMNPSWVQYHDKRLMSSLLPSEAKHFTCKKDPSVPECLLNPISSLSEEQKEDLSKFLSKYEKAIPEEKAQVESDAESDLSDHEDFYLPGEEQQIKMEVSATRKAEIKRLFYSNQVTMYKFLAYVQFGQH</sequence>
<comment type="caution">
    <text evidence="1">The sequence shown here is derived from an EMBL/GenBank/DDBJ whole genome shotgun (WGS) entry which is preliminary data.</text>
</comment>
<dbReference type="Proteomes" id="UP000593567">
    <property type="component" value="Unassembled WGS sequence"/>
</dbReference>
<organism evidence="1 2">
    <name type="scientific">Bugula neritina</name>
    <name type="common">Brown bryozoan</name>
    <name type="synonym">Sertularia neritina</name>
    <dbReference type="NCBI Taxonomy" id="10212"/>
    <lineage>
        <taxon>Eukaryota</taxon>
        <taxon>Metazoa</taxon>
        <taxon>Spiralia</taxon>
        <taxon>Lophotrochozoa</taxon>
        <taxon>Bryozoa</taxon>
        <taxon>Gymnolaemata</taxon>
        <taxon>Cheilostomatida</taxon>
        <taxon>Flustrina</taxon>
        <taxon>Buguloidea</taxon>
        <taxon>Bugulidae</taxon>
        <taxon>Bugula</taxon>
    </lineage>
</organism>
<name>A0A7J7JL37_BUGNE</name>
<protein>
    <submittedName>
        <fullName evidence="1">Uncharacterized protein</fullName>
    </submittedName>
</protein>
<dbReference type="AlphaFoldDB" id="A0A7J7JL37"/>